<evidence type="ECO:0000256" key="3">
    <source>
        <dbReference type="ARBA" id="ARBA00023125"/>
    </source>
</evidence>
<dbReference type="PANTHER" id="PTHR30408">
    <property type="entry name" value="TYPE-1 RESTRICTION ENZYME ECOKI SPECIFICITY PROTEIN"/>
    <property type="match status" value="1"/>
</dbReference>
<dbReference type="InterPro" id="IPR000055">
    <property type="entry name" value="Restrct_endonuc_typeI_TRD"/>
</dbReference>
<dbReference type="InterPro" id="IPR044946">
    <property type="entry name" value="Restrct_endonuc_typeI_TRD_sf"/>
</dbReference>
<evidence type="ECO:0000313" key="6">
    <source>
        <dbReference type="Proteomes" id="UP000199642"/>
    </source>
</evidence>
<dbReference type="EMBL" id="FOPC01000004">
    <property type="protein sequence ID" value="SFG49780.1"/>
    <property type="molecule type" value="Genomic_DNA"/>
</dbReference>
<dbReference type="PANTHER" id="PTHR30408:SF13">
    <property type="entry name" value="TYPE I RESTRICTION ENZYME HINDI SPECIFICITY SUBUNIT"/>
    <property type="match status" value="1"/>
</dbReference>
<name>A0A1I2SAI4_9BACT</name>
<keyword evidence="2" id="KW-0680">Restriction system</keyword>
<evidence type="ECO:0000256" key="1">
    <source>
        <dbReference type="ARBA" id="ARBA00010923"/>
    </source>
</evidence>
<gene>
    <name evidence="5" type="ORF">SAMN04487988_104195</name>
</gene>
<dbReference type="InterPro" id="IPR052021">
    <property type="entry name" value="Type-I_RS_S_subunit"/>
</dbReference>
<proteinExistence type="inferred from homology"/>
<dbReference type="GO" id="GO:0003677">
    <property type="term" value="F:DNA binding"/>
    <property type="evidence" value="ECO:0007669"/>
    <property type="project" value="UniProtKB-KW"/>
</dbReference>
<dbReference type="GO" id="GO:0009307">
    <property type="term" value="P:DNA restriction-modification system"/>
    <property type="evidence" value="ECO:0007669"/>
    <property type="project" value="UniProtKB-KW"/>
</dbReference>
<keyword evidence="6" id="KW-1185">Reference proteome</keyword>
<dbReference type="STRING" id="435880.SAMN04487988_104195"/>
<dbReference type="SUPFAM" id="SSF116734">
    <property type="entry name" value="DNA methylase specificity domain"/>
    <property type="match status" value="2"/>
</dbReference>
<reference evidence="6" key="1">
    <citation type="submission" date="2016-10" db="EMBL/GenBank/DDBJ databases">
        <authorList>
            <person name="Varghese N."/>
            <person name="Submissions S."/>
        </authorList>
    </citation>
    <scope>NUCLEOTIDE SEQUENCE [LARGE SCALE GENOMIC DNA]</scope>
    <source>
        <strain evidence="6">DSM 19315</strain>
    </source>
</reference>
<protein>
    <submittedName>
        <fullName evidence="5">Type I restriction enzyme, S subunit</fullName>
    </submittedName>
</protein>
<dbReference type="CDD" id="cd17260">
    <property type="entry name" value="RMtype1_S_EcoEI-TRD1-CR1_like"/>
    <property type="match status" value="1"/>
</dbReference>
<dbReference type="Proteomes" id="UP000199642">
    <property type="component" value="Unassembled WGS sequence"/>
</dbReference>
<evidence type="ECO:0000256" key="2">
    <source>
        <dbReference type="ARBA" id="ARBA00022747"/>
    </source>
</evidence>
<organism evidence="5 6">
    <name type="scientific">Algoriphagus hitonicola</name>
    <dbReference type="NCBI Taxonomy" id="435880"/>
    <lineage>
        <taxon>Bacteria</taxon>
        <taxon>Pseudomonadati</taxon>
        <taxon>Bacteroidota</taxon>
        <taxon>Cytophagia</taxon>
        <taxon>Cytophagales</taxon>
        <taxon>Cyclobacteriaceae</taxon>
        <taxon>Algoriphagus</taxon>
    </lineage>
</organism>
<feature type="domain" description="Type I restriction modification DNA specificity" evidence="4">
    <location>
        <begin position="2"/>
        <end position="174"/>
    </location>
</feature>
<accession>A0A1I2SAI4</accession>
<dbReference type="Gene3D" id="3.90.220.20">
    <property type="entry name" value="DNA methylase specificity domains"/>
    <property type="match status" value="2"/>
</dbReference>
<dbReference type="Pfam" id="PF01420">
    <property type="entry name" value="Methylase_S"/>
    <property type="match status" value="1"/>
</dbReference>
<sequence>MMEDWKEHKFSEIADFPPKIKMEKGKEYPFVLMDEVDAGFKYVRASFTKIYDGSGAKFENGDTLFARITPSLENGKIAQIKDIDRPAFGSTEFFVFRGKKNVSDCDFIYYLSKTDWFRQNAINSFVGASGRQRADAKFVGKTILKVPPLHIQQKIAKILSSYDDLIETNLQRIKLLDELAQNTFNEMYSANKEFEEVNLGSLIGHEIGGGWGNDELTDEFNKPAYVIRGTDIDELPNGKLEKVPFRYHKKSNLASRKLQDGDIIFEVSGGSSYEGVAKTLLVTEELLKQFDNAVMPASFCKLARPGKREYSSFLFLFLRFLRNIRGTEVFEIRSASNIVNYNWTAFLKFQKVKKPSDDVLEKFNAIVEPIYKQIYILGNQNQYLKEARDILLPRLMTGMIDVSEINTELSMAAEDGVEYGKVENI</sequence>
<keyword evidence="3" id="KW-0238">DNA-binding</keyword>
<evidence type="ECO:0000313" key="5">
    <source>
        <dbReference type="EMBL" id="SFG49780.1"/>
    </source>
</evidence>
<dbReference type="RefSeq" id="WP_092790301.1">
    <property type="nucleotide sequence ID" value="NZ_FOPC01000004.1"/>
</dbReference>
<dbReference type="OrthoDB" id="825893at2"/>
<comment type="similarity">
    <text evidence="1">Belongs to the type-I restriction system S methylase family.</text>
</comment>
<dbReference type="AlphaFoldDB" id="A0A1I2SAI4"/>
<evidence type="ECO:0000259" key="4">
    <source>
        <dbReference type="Pfam" id="PF01420"/>
    </source>
</evidence>